<dbReference type="InterPro" id="IPR045843">
    <property type="entry name" value="IND-like"/>
</dbReference>
<dbReference type="AlphaFoldDB" id="A0A834Z4T0"/>
<keyword evidence="2" id="KW-0805">Transcription regulation</keyword>
<dbReference type="GO" id="GO:0003700">
    <property type="term" value="F:DNA-binding transcription factor activity"/>
    <property type="evidence" value="ECO:0007669"/>
    <property type="project" value="InterPro"/>
</dbReference>
<organism evidence="7 8">
    <name type="scientific">Tetracentron sinense</name>
    <name type="common">Spur-leaf</name>
    <dbReference type="NCBI Taxonomy" id="13715"/>
    <lineage>
        <taxon>Eukaryota</taxon>
        <taxon>Viridiplantae</taxon>
        <taxon>Streptophyta</taxon>
        <taxon>Embryophyta</taxon>
        <taxon>Tracheophyta</taxon>
        <taxon>Spermatophyta</taxon>
        <taxon>Magnoliopsida</taxon>
        <taxon>Trochodendrales</taxon>
        <taxon>Trochodendraceae</taxon>
        <taxon>Tetracentron</taxon>
    </lineage>
</organism>
<comment type="subcellular location">
    <subcellularLocation>
        <location evidence="1">Nucleus</location>
    </subcellularLocation>
</comment>
<dbReference type="CDD" id="cd11454">
    <property type="entry name" value="bHLH_AtIND_like"/>
    <property type="match status" value="1"/>
</dbReference>
<keyword evidence="8" id="KW-1185">Reference proteome</keyword>
<evidence type="ECO:0000313" key="8">
    <source>
        <dbReference type="Proteomes" id="UP000655225"/>
    </source>
</evidence>
<dbReference type="Proteomes" id="UP000655225">
    <property type="component" value="Unassembled WGS sequence"/>
</dbReference>
<feature type="region of interest" description="Disordered" evidence="5">
    <location>
        <begin position="1"/>
        <end position="54"/>
    </location>
</feature>
<dbReference type="PANTHER" id="PTHR45914">
    <property type="entry name" value="TRANSCRIPTION FACTOR HEC3-RELATED"/>
    <property type="match status" value="1"/>
</dbReference>
<keyword evidence="4" id="KW-0539">Nucleus</keyword>
<evidence type="ECO:0000256" key="3">
    <source>
        <dbReference type="ARBA" id="ARBA00023163"/>
    </source>
</evidence>
<gene>
    <name evidence="7" type="ORF">HHK36_016161</name>
</gene>
<evidence type="ECO:0000256" key="5">
    <source>
        <dbReference type="SAM" id="MobiDB-lite"/>
    </source>
</evidence>
<name>A0A834Z4T0_TETSI</name>
<dbReference type="PANTHER" id="PTHR45914:SF2">
    <property type="entry name" value="TRANSCRIPTION FACTOR BHLH140-LIKE PROTEIN"/>
    <property type="match status" value="1"/>
</dbReference>
<proteinExistence type="predicted"/>
<evidence type="ECO:0000259" key="6">
    <source>
        <dbReference type="PROSITE" id="PS50888"/>
    </source>
</evidence>
<accession>A0A834Z4T0</accession>
<dbReference type="EMBL" id="JABCRI010000011">
    <property type="protein sequence ID" value="KAF8397251.1"/>
    <property type="molecule type" value="Genomic_DNA"/>
</dbReference>
<protein>
    <recommendedName>
        <fullName evidence="6">BHLH domain-containing protein</fullName>
    </recommendedName>
</protein>
<dbReference type="FunFam" id="4.10.280.10:FF:000089">
    <property type="entry name" value="Transcription factor LAX PANICLE"/>
    <property type="match status" value="1"/>
</dbReference>
<dbReference type="SUPFAM" id="SSF47459">
    <property type="entry name" value="HLH, helix-loop-helix DNA-binding domain"/>
    <property type="match status" value="1"/>
</dbReference>
<evidence type="ECO:0000256" key="4">
    <source>
        <dbReference type="ARBA" id="ARBA00023242"/>
    </source>
</evidence>
<dbReference type="OrthoDB" id="2017571at2759"/>
<feature type="compositionally biased region" description="Low complexity" evidence="5">
    <location>
        <begin position="12"/>
        <end position="26"/>
    </location>
</feature>
<evidence type="ECO:0000313" key="7">
    <source>
        <dbReference type="EMBL" id="KAF8397251.1"/>
    </source>
</evidence>
<sequence>MLDSAMDGVPYKPNSSSASSSMSNNNNKEKKRSGKRSKGVNLSTDPQSVAARQRRHRISDRFKILQSLVPGGTKMDTVSMLEEAIHYVKYLKTQIWLHEAMINFTDDDSSLFFTCNSLSPQQSLYSSDDGGTSRSNWRVVDILKTTTLLVPMYVFYAAGILKTTSICLPPAHIRFTYGQICSRFSCSKAVSTPVGGEPLDVPDGAINREIAANLEVSVLWLLPPIRWVSWKLLRIRVGIPCQVTVGATDTGLVVCMKLIVILKGLEAVIQLNLTHIQIAPDSS</sequence>
<feature type="compositionally biased region" description="Basic residues" evidence="5">
    <location>
        <begin position="29"/>
        <end position="38"/>
    </location>
</feature>
<keyword evidence="3" id="KW-0804">Transcription</keyword>
<dbReference type="InterPro" id="IPR036638">
    <property type="entry name" value="HLH_DNA-bd_sf"/>
</dbReference>
<dbReference type="Gene3D" id="4.10.280.10">
    <property type="entry name" value="Helix-loop-helix DNA-binding domain"/>
    <property type="match status" value="1"/>
</dbReference>
<dbReference type="GO" id="GO:0005634">
    <property type="term" value="C:nucleus"/>
    <property type="evidence" value="ECO:0007669"/>
    <property type="project" value="UniProtKB-SubCell"/>
</dbReference>
<evidence type="ECO:0000256" key="1">
    <source>
        <dbReference type="ARBA" id="ARBA00004123"/>
    </source>
</evidence>
<evidence type="ECO:0000256" key="2">
    <source>
        <dbReference type="ARBA" id="ARBA00023015"/>
    </source>
</evidence>
<dbReference type="GO" id="GO:0046983">
    <property type="term" value="F:protein dimerization activity"/>
    <property type="evidence" value="ECO:0007669"/>
    <property type="project" value="InterPro"/>
</dbReference>
<reference evidence="7 8" key="1">
    <citation type="submission" date="2020-04" db="EMBL/GenBank/DDBJ databases">
        <title>Plant Genome Project.</title>
        <authorList>
            <person name="Zhang R.-G."/>
        </authorList>
    </citation>
    <scope>NUCLEOTIDE SEQUENCE [LARGE SCALE GENOMIC DNA]</scope>
    <source>
        <strain evidence="7">YNK0</strain>
        <tissue evidence="7">Leaf</tissue>
    </source>
</reference>
<feature type="domain" description="BHLH" evidence="6">
    <location>
        <begin position="42"/>
        <end position="91"/>
    </location>
</feature>
<dbReference type="PROSITE" id="PS50888">
    <property type="entry name" value="BHLH"/>
    <property type="match status" value="1"/>
</dbReference>
<dbReference type="SMART" id="SM00353">
    <property type="entry name" value="HLH"/>
    <property type="match status" value="1"/>
</dbReference>
<comment type="caution">
    <text evidence="7">The sequence shown here is derived from an EMBL/GenBank/DDBJ whole genome shotgun (WGS) entry which is preliminary data.</text>
</comment>
<dbReference type="Pfam" id="PF00010">
    <property type="entry name" value="HLH"/>
    <property type="match status" value="1"/>
</dbReference>
<dbReference type="InterPro" id="IPR011598">
    <property type="entry name" value="bHLH_dom"/>
</dbReference>